<comment type="caution">
    <text evidence="4">The sequence shown here is derived from an EMBL/GenBank/DDBJ whole genome shotgun (WGS) entry which is preliminary data.</text>
</comment>
<keyword evidence="5" id="KW-1185">Reference proteome</keyword>
<gene>
    <name evidence="4" type="ORF">RRG08_047654</name>
</gene>
<feature type="transmembrane region" description="Helical" evidence="2">
    <location>
        <begin position="197"/>
        <end position="217"/>
    </location>
</feature>
<organism evidence="4 5">
    <name type="scientific">Elysia crispata</name>
    <name type="common">lettuce slug</name>
    <dbReference type="NCBI Taxonomy" id="231223"/>
    <lineage>
        <taxon>Eukaryota</taxon>
        <taxon>Metazoa</taxon>
        <taxon>Spiralia</taxon>
        <taxon>Lophotrochozoa</taxon>
        <taxon>Mollusca</taxon>
        <taxon>Gastropoda</taxon>
        <taxon>Heterobranchia</taxon>
        <taxon>Euthyneura</taxon>
        <taxon>Panpulmonata</taxon>
        <taxon>Sacoglossa</taxon>
        <taxon>Placobranchoidea</taxon>
        <taxon>Plakobranchidae</taxon>
        <taxon>Elysia</taxon>
    </lineage>
</organism>
<evidence type="ECO:0000313" key="4">
    <source>
        <dbReference type="EMBL" id="KAK3776739.1"/>
    </source>
</evidence>
<evidence type="ECO:0000313" key="5">
    <source>
        <dbReference type="Proteomes" id="UP001283361"/>
    </source>
</evidence>
<keyword evidence="2" id="KW-1133">Transmembrane helix</keyword>
<keyword evidence="3" id="KW-0732">Signal</keyword>
<evidence type="ECO:0000256" key="1">
    <source>
        <dbReference type="ARBA" id="ARBA00022536"/>
    </source>
</evidence>
<dbReference type="GO" id="GO:0005044">
    <property type="term" value="F:scavenger receptor activity"/>
    <property type="evidence" value="ECO:0007669"/>
    <property type="project" value="InterPro"/>
</dbReference>
<evidence type="ECO:0000256" key="2">
    <source>
        <dbReference type="SAM" id="Phobius"/>
    </source>
</evidence>
<feature type="signal peptide" evidence="3">
    <location>
        <begin position="1"/>
        <end position="23"/>
    </location>
</feature>
<keyword evidence="1" id="KW-0245">EGF-like domain</keyword>
<dbReference type="EMBL" id="JAWDGP010003180">
    <property type="protein sequence ID" value="KAK3776739.1"/>
    <property type="molecule type" value="Genomic_DNA"/>
</dbReference>
<keyword evidence="2" id="KW-0812">Transmembrane</keyword>
<evidence type="ECO:0000256" key="3">
    <source>
        <dbReference type="SAM" id="SignalP"/>
    </source>
</evidence>
<accession>A0AAE0ZW35</accession>
<sequence length="318" mass="35096">MQMCLANWYPLLGLSLLFYETRAVYECKAGTWGAQCGKRCGQCMGGGEFCQVFDGHCMNGCASGYTGTLCKQTCPKGRFGPYCGEKCGNCTLSPIECDTVTGHCIGGCKPGYQPPFCKIPCQFNRFGKDCVQKCECTEECGCDPVTGNCIVVGCNPGTVFKYRKESSTRQCINQYALRDIVEEYAPPDVLEIPWRSMLSVIGLLVLFVLSNFIWWWFCVRTPPLPSEDVVIDRSQKPEYMAYTQEERGQSLVLAHLRRKMAAEEAARAEAERKAKGIFSLSLSKLRKTAPAPAPAVVPIVPRVDKTSVITAATRSTES</sequence>
<dbReference type="PANTHER" id="PTHR24043">
    <property type="entry name" value="SCAVENGER RECEPTOR CLASS F"/>
    <property type="match status" value="1"/>
</dbReference>
<dbReference type="Proteomes" id="UP001283361">
    <property type="component" value="Unassembled WGS sequence"/>
</dbReference>
<protein>
    <submittedName>
        <fullName evidence="4">Uncharacterized protein</fullName>
    </submittedName>
</protein>
<dbReference type="InterPro" id="IPR042635">
    <property type="entry name" value="MEGF10/SREC1/2-like"/>
</dbReference>
<dbReference type="AlphaFoldDB" id="A0AAE0ZW35"/>
<dbReference type="PANTHER" id="PTHR24043:SF8">
    <property type="entry name" value="EGF-LIKE DOMAIN-CONTAINING PROTEIN"/>
    <property type="match status" value="1"/>
</dbReference>
<proteinExistence type="predicted"/>
<reference evidence="4" key="1">
    <citation type="journal article" date="2023" name="G3 (Bethesda)">
        <title>A reference genome for the long-term kleptoplast-retaining sea slug Elysia crispata morphotype clarki.</title>
        <authorList>
            <person name="Eastman K.E."/>
            <person name="Pendleton A.L."/>
            <person name="Shaikh M.A."/>
            <person name="Suttiyut T."/>
            <person name="Ogas R."/>
            <person name="Tomko P."/>
            <person name="Gavelis G."/>
            <person name="Widhalm J.R."/>
            <person name="Wisecaver J.H."/>
        </authorList>
    </citation>
    <scope>NUCLEOTIDE SEQUENCE</scope>
    <source>
        <strain evidence="4">ECLA1</strain>
    </source>
</reference>
<keyword evidence="2" id="KW-0472">Membrane</keyword>
<name>A0AAE0ZW35_9GAST</name>
<feature type="chain" id="PRO_5041977459" evidence="3">
    <location>
        <begin position="24"/>
        <end position="318"/>
    </location>
</feature>
<dbReference type="Gene3D" id="2.170.300.10">
    <property type="entry name" value="Tie2 ligand-binding domain superfamily"/>
    <property type="match status" value="1"/>
</dbReference>